<feature type="domain" description="Beta-ketoacyl-[acyl-carrier-protein] synthase III C-terminal" evidence="3">
    <location>
        <begin position="248"/>
        <end position="336"/>
    </location>
</feature>
<dbReference type="InterPro" id="IPR016039">
    <property type="entry name" value="Thiolase-like"/>
</dbReference>
<dbReference type="CDD" id="cd00827">
    <property type="entry name" value="init_cond_enzymes"/>
    <property type="match status" value="1"/>
</dbReference>
<dbReference type="Pfam" id="PF08541">
    <property type="entry name" value="ACP_syn_III_C"/>
    <property type="match status" value="1"/>
</dbReference>
<keyword evidence="1" id="KW-0808">Transferase</keyword>
<dbReference type="PANTHER" id="PTHR34069:SF2">
    <property type="entry name" value="BETA-KETOACYL-[ACYL-CARRIER-PROTEIN] SYNTHASE III"/>
    <property type="match status" value="1"/>
</dbReference>
<accession>A0ABS2J666</accession>
<dbReference type="Gene3D" id="3.40.47.10">
    <property type="match status" value="2"/>
</dbReference>
<evidence type="ECO:0000313" key="5">
    <source>
        <dbReference type="Proteomes" id="UP001518872"/>
    </source>
</evidence>
<comment type="caution">
    <text evidence="4">The sequence shown here is derived from an EMBL/GenBank/DDBJ whole genome shotgun (WGS) entry which is preliminary data.</text>
</comment>
<proteinExistence type="predicted"/>
<sequence length="345" mass="36543">MRVDGVYLDGIGQYLPDWVSAEDAVADGRYRAEVFEASGLTGTHVSTKLPALDMAVLAARAALERSSVATADVESHIHASVYHQGPEGSYPPGYVLRELGVTGVGSLEIRQGCNGLLAALEIAVGQLTGVAELAVALLTTAQNFETPLIDRWHGFGDSYILADGAAAAVVTTEPGFAEVRSICSGTLPELERWHRGDGPLTPPAGQTVEPVSMAARAAAFTDDEMPLARAVESLSEFDVGIIRRALVDADLNVADLARVITINEDARMTEFTTLGPLGVDLSRSVWDYGRSVGHVGAADLVISLEHLLVTGQVQPGDHLLLVSQGPGWLCSAAVLTLRERPSWLE</sequence>
<evidence type="ECO:0000313" key="4">
    <source>
        <dbReference type="EMBL" id="MBM7080909.1"/>
    </source>
</evidence>
<reference evidence="4 5" key="1">
    <citation type="submission" date="2021-02" db="EMBL/GenBank/DDBJ databases">
        <authorList>
            <person name="Ra J.-S."/>
        </authorList>
    </citation>
    <scope>NUCLEOTIDE SEQUENCE [LARGE SCALE GENOMIC DNA]</scope>
    <source>
        <strain evidence="4 5">MMS20-R1-14</strain>
    </source>
</reference>
<dbReference type="SUPFAM" id="SSF53901">
    <property type="entry name" value="Thiolase-like"/>
    <property type="match status" value="1"/>
</dbReference>
<gene>
    <name evidence="4" type="ORF">JQX11_31840</name>
</gene>
<organism evidence="4 5">
    <name type="scientific">Micromonospora humida</name>
    <dbReference type="NCBI Taxonomy" id="2809018"/>
    <lineage>
        <taxon>Bacteria</taxon>
        <taxon>Bacillati</taxon>
        <taxon>Actinomycetota</taxon>
        <taxon>Actinomycetes</taxon>
        <taxon>Micromonosporales</taxon>
        <taxon>Micromonosporaceae</taxon>
        <taxon>Micromonospora</taxon>
    </lineage>
</organism>
<dbReference type="InterPro" id="IPR013747">
    <property type="entry name" value="ACP_syn_III_C"/>
</dbReference>
<evidence type="ECO:0000256" key="1">
    <source>
        <dbReference type="ARBA" id="ARBA00022679"/>
    </source>
</evidence>
<dbReference type="PANTHER" id="PTHR34069">
    <property type="entry name" value="3-OXOACYL-[ACYL-CARRIER-PROTEIN] SYNTHASE 3"/>
    <property type="match status" value="1"/>
</dbReference>
<evidence type="ECO:0000259" key="3">
    <source>
        <dbReference type="Pfam" id="PF08541"/>
    </source>
</evidence>
<dbReference type="Proteomes" id="UP001518872">
    <property type="component" value="Unassembled WGS sequence"/>
</dbReference>
<dbReference type="RefSeq" id="WP_204928620.1">
    <property type="nucleotide sequence ID" value="NZ_JAFEUC010000028.1"/>
</dbReference>
<evidence type="ECO:0000256" key="2">
    <source>
        <dbReference type="ARBA" id="ARBA00023315"/>
    </source>
</evidence>
<keyword evidence="5" id="KW-1185">Reference proteome</keyword>
<protein>
    <submittedName>
        <fullName evidence="4">Ketoacyl-ACP synthase III family protein</fullName>
    </submittedName>
</protein>
<keyword evidence="2" id="KW-0012">Acyltransferase</keyword>
<dbReference type="EMBL" id="JAFEUC010000028">
    <property type="protein sequence ID" value="MBM7080909.1"/>
    <property type="molecule type" value="Genomic_DNA"/>
</dbReference>
<name>A0ABS2J666_9ACTN</name>